<reference evidence="2 3" key="1">
    <citation type="submission" date="2019-05" db="EMBL/GenBank/DDBJ databases">
        <title>Another draft genome of Portunus trituberculatus and its Hox gene families provides insights of decapod evolution.</title>
        <authorList>
            <person name="Jeong J.-H."/>
            <person name="Song I."/>
            <person name="Kim S."/>
            <person name="Choi T."/>
            <person name="Kim D."/>
            <person name="Ryu S."/>
            <person name="Kim W."/>
        </authorList>
    </citation>
    <scope>NUCLEOTIDE SEQUENCE [LARGE SCALE GENOMIC DNA]</scope>
    <source>
        <tissue evidence="2">Muscle</tissue>
    </source>
</reference>
<dbReference type="EMBL" id="VSRR010137879">
    <property type="protein sequence ID" value="MPD03782.1"/>
    <property type="molecule type" value="Genomic_DNA"/>
</dbReference>
<dbReference type="AlphaFoldDB" id="A0A5B7K0C5"/>
<evidence type="ECO:0000313" key="3">
    <source>
        <dbReference type="Proteomes" id="UP000324222"/>
    </source>
</evidence>
<feature type="compositionally biased region" description="Basic residues" evidence="1">
    <location>
        <begin position="33"/>
        <end position="43"/>
    </location>
</feature>
<protein>
    <submittedName>
        <fullName evidence="2">Uncharacterized protein</fullName>
    </submittedName>
</protein>
<proteinExistence type="predicted"/>
<accession>A0A5B7K0C5</accession>
<name>A0A5B7K0C5_PORTR</name>
<evidence type="ECO:0000256" key="1">
    <source>
        <dbReference type="SAM" id="MobiDB-lite"/>
    </source>
</evidence>
<dbReference type="Proteomes" id="UP000324222">
    <property type="component" value="Unassembled WGS sequence"/>
</dbReference>
<sequence length="77" mass="8516">MRSRRERIKRRGVYEAAAAAKLKRTWGTEKSPMRRKRIRRRSSYTKEEASCGCNSSMSVAVKASGVGIRESVPGGAG</sequence>
<gene>
    <name evidence="2" type="ORF">E2C01_099436</name>
</gene>
<organism evidence="2 3">
    <name type="scientific">Portunus trituberculatus</name>
    <name type="common">Swimming crab</name>
    <name type="synonym">Neptunus trituberculatus</name>
    <dbReference type="NCBI Taxonomy" id="210409"/>
    <lineage>
        <taxon>Eukaryota</taxon>
        <taxon>Metazoa</taxon>
        <taxon>Ecdysozoa</taxon>
        <taxon>Arthropoda</taxon>
        <taxon>Crustacea</taxon>
        <taxon>Multicrustacea</taxon>
        <taxon>Malacostraca</taxon>
        <taxon>Eumalacostraca</taxon>
        <taxon>Eucarida</taxon>
        <taxon>Decapoda</taxon>
        <taxon>Pleocyemata</taxon>
        <taxon>Brachyura</taxon>
        <taxon>Eubrachyura</taxon>
        <taxon>Portunoidea</taxon>
        <taxon>Portunidae</taxon>
        <taxon>Portuninae</taxon>
        <taxon>Portunus</taxon>
    </lineage>
</organism>
<evidence type="ECO:0000313" key="2">
    <source>
        <dbReference type="EMBL" id="MPD03782.1"/>
    </source>
</evidence>
<comment type="caution">
    <text evidence="2">The sequence shown here is derived from an EMBL/GenBank/DDBJ whole genome shotgun (WGS) entry which is preliminary data.</text>
</comment>
<feature type="region of interest" description="Disordered" evidence="1">
    <location>
        <begin position="28"/>
        <end position="47"/>
    </location>
</feature>
<keyword evidence="3" id="KW-1185">Reference proteome</keyword>